<dbReference type="InterPro" id="IPR036899">
    <property type="entry name" value="Ribosomal_uL13_sf"/>
</dbReference>
<reference evidence="7 8" key="1">
    <citation type="submission" date="2019-03" db="EMBL/GenBank/DDBJ databases">
        <title>Genomic Encyclopedia of Type Strains, Phase IV (KMG-IV): sequencing the most valuable type-strain genomes for metagenomic binning, comparative biology and taxonomic classification.</title>
        <authorList>
            <person name="Goeker M."/>
        </authorList>
    </citation>
    <scope>NUCLEOTIDE SEQUENCE [LARGE SCALE GENOMIC DNA]</scope>
    <source>
        <strain evidence="7 8">DSM 24984</strain>
    </source>
</reference>
<dbReference type="RefSeq" id="WP_132874144.1">
    <property type="nucleotide sequence ID" value="NZ_JAJUHT010000016.1"/>
</dbReference>
<dbReference type="FunFam" id="3.90.1180.10:FF:000001">
    <property type="entry name" value="50S ribosomal protein L13"/>
    <property type="match status" value="1"/>
</dbReference>
<dbReference type="Gene3D" id="3.90.1180.10">
    <property type="entry name" value="Ribosomal protein L13"/>
    <property type="match status" value="1"/>
</dbReference>
<dbReference type="Proteomes" id="UP000294614">
    <property type="component" value="Unassembled WGS sequence"/>
</dbReference>
<name>A0A4R1K6V7_9BACT</name>
<comment type="caution">
    <text evidence="7">The sequence shown here is derived from an EMBL/GenBank/DDBJ whole genome shotgun (WGS) entry which is preliminary data.</text>
</comment>
<dbReference type="OrthoDB" id="9801330at2"/>
<dbReference type="SUPFAM" id="SSF52161">
    <property type="entry name" value="Ribosomal protein L13"/>
    <property type="match status" value="1"/>
</dbReference>
<dbReference type="NCBIfam" id="TIGR01066">
    <property type="entry name" value="rplM_bact"/>
    <property type="match status" value="1"/>
</dbReference>
<evidence type="ECO:0000256" key="5">
    <source>
        <dbReference type="ARBA" id="ARBA00035201"/>
    </source>
</evidence>
<sequence>MKSYWAKPDEIEKKWYVLDAKGKVLGRMATEIAMTLMGKKKPIYTPSIDTGDFVIVINADKFVVTGSKMDDKMYYRHSGHLGGLKERTLKEQLEKKPEDVIRLAVKNMLPKTRMGRAMISKLKIYTGSEHPHAAQNPEVFEI</sequence>
<dbReference type="GO" id="GO:0003735">
    <property type="term" value="F:structural constituent of ribosome"/>
    <property type="evidence" value="ECO:0007669"/>
    <property type="project" value="InterPro"/>
</dbReference>
<protein>
    <recommendedName>
        <fullName evidence="5 6">Large ribosomal subunit protein uL13</fullName>
    </recommendedName>
</protein>
<organism evidence="7 8">
    <name type="scientific">Seleniivibrio woodruffii</name>
    <dbReference type="NCBI Taxonomy" id="1078050"/>
    <lineage>
        <taxon>Bacteria</taxon>
        <taxon>Pseudomonadati</taxon>
        <taxon>Deferribacterota</taxon>
        <taxon>Deferribacteres</taxon>
        <taxon>Deferribacterales</taxon>
        <taxon>Geovibrionaceae</taxon>
        <taxon>Seleniivibrio</taxon>
    </lineage>
</organism>
<comment type="function">
    <text evidence="6">This protein is one of the early assembly proteins of the 50S ribosomal subunit, although it is not seen to bind rRNA by itself. It is important during the early stages of 50S assembly.</text>
</comment>
<dbReference type="PANTHER" id="PTHR11545:SF2">
    <property type="entry name" value="LARGE RIBOSOMAL SUBUNIT PROTEIN UL13M"/>
    <property type="match status" value="1"/>
</dbReference>
<dbReference type="GO" id="GO:0006412">
    <property type="term" value="P:translation"/>
    <property type="evidence" value="ECO:0007669"/>
    <property type="project" value="UniProtKB-UniRule"/>
</dbReference>
<evidence type="ECO:0000256" key="4">
    <source>
        <dbReference type="ARBA" id="ARBA00023274"/>
    </source>
</evidence>
<dbReference type="HAMAP" id="MF_01366">
    <property type="entry name" value="Ribosomal_uL13"/>
    <property type="match status" value="1"/>
</dbReference>
<keyword evidence="8" id="KW-1185">Reference proteome</keyword>
<evidence type="ECO:0000256" key="3">
    <source>
        <dbReference type="ARBA" id="ARBA00022980"/>
    </source>
</evidence>
<keyword evidence="4 6" id="KW-0687">Ribonucleoprotein</keyword>
<evidence type="ECO:0000256" key="6">
    <source>
        <dbReference type="HAMAP-Rule" id="MF_01366"/>
    </source>
</evidence>
<dbReference type="EMBL" id="SMGG01000005">
    <property type="protein sequence ID" value="TCK59998.1"/>
    <property type="molecule type" value="Genomic_DNA"/>
</dbReference>
<dbReference type="InterPro" id="IPR005823">
    <property type="entry name" value="Ribosomal_uL13_bac-type"/>
</dbReference>
<dbReference type="AlphaFoldDB" id="A0A4R1K6V7"/>
<evidence type="ECO:0000256" key="1">
    <source>
        <dbReference type="ARBA" id="ARBA00006227"/>
    </source>
</evidence>
<dbReference type="Pfam" id="PF00572">
    <property type="entry name" value="Ribosomal_L13"/>
    <property type="match status" value="1"/>
</dbReference>
<dbReference type="PIRSF" id="PIRSF002181">
    <property type="entry name" value="Ribosomal_L13"/>
    <property type="match status" value="1"/>
</dbReference>
<gene>
    <name evidence="6" type="primary">rplM</name>
    <name evidence="7" type="ORF">C8D98_2170</name>
</gene>
<evidence type="ECO:0000256" key="2">
    <source>
        <dbReference type="ARBA" id="ARBA00011838"/>
    </source>
</evidence>
<dbReference type="PANTHER" id="PTHR11545">
    <property type="entry name" value="RIBOSOMAL PROTEIN L13"/>
    <property type="match status" value="1"/>
</dbReference>
<dbReference type="GO" id="GO:0022625">
    <property type="term" value="C:cytosolic large ribosomal subunit"/>
    <property type="evidence" value="ECO:0007669"/>
    <property type="project" value="TreeGrafter"/>
</dbReference>
<dbReference type="InterPro" id="IPR005822">
    <property type="entry name" value="Ribosomal_uL13"/>
</dbReference>
<dbReference type="GO" id="GO:0017148">
    <property type="term" value="P:negative regulation of translation"/>
    <property type="evidence" value="ECO:0007669"/>
    <property type="project" value="TreeGrafter"/>
</dbReference>
<accession>A0A4R1K6V7</accession>
<evidence type="ECO:0000313" key="7">
    <source>
        <dbReference type="EMBL" id="TCK59998.1"/>
    </source>
</evidence>
<comment type="subunit">
    <text evidence="2 6">Part of the 50S ribosomal subunit.</text>
</comment>
<evidence type="ECO:0000313" key="8">
    <source>
        <dbReference type="Proteomes" id="UP000294614"/>
    </source>
</evidence>
<dbReference type="GO" id="GO:0003729">
    <property type="term" value="F:mRNA binding"/>
    <property type="evidence" value="ECO:0007669"/>
    <property type="project" value="TreeGrafter"/>
</dbReference>
<proteinExistence type="inferred from homology"/>
<comment type="similarity">
    <text evidence="1 6">Belongs to the universal ribosomal protein uL13 family.</text>
</comment>
<dbReference type="CDD" id="cd00392">
    <property type="entry name" value="Ribosomal_L13"/>
    <property type="match status" value="1"/>
</dbReference>
<keyword evidence="3 6" id="KW-0689">Ribosomal protein</keyword>